<protein>
    <submittedName>
        <fullName evidence="1">Uncharacterized protein</fullName>
    </submittedName>
</protein>
<dbReference type="HOGENOM" id="CLU_3254253_0_0_10"/>
<dbReference type="AlphaFoldDB" id="A0A060R6V5"/>
<proteinExistence type="predicted"/>
<organism evidence="1 2">
    <name type="scientific">Mucinivorans hirudinis</name>
    <dbReference type="NCBI Taxonomy" id="1433126"/>
    <lineage>
        <taxon>Bacteria</taxon>
        <taxon>Pseudomonadati</taxon>
        <taxon>Bacteroidota</taxon>
        <taxon>Bacteroidia</taxon>
        <taxon>Bacteroidales</taxon>
        <taxon>Rikenellaceae</taxon>
        <taxon>Mucinivorans</taxon>
    </lineage>
</organism>
<name>A0A060R6V5_9BACT</name>
<dbReference type="STRING" id="1433126.BN938_0751"/>
<keyword evidence="2" id="KW-1185">Reference proteome</keyword>
<dbReference type="Proteomes" id="UP000027616">
    <property type="component" value="Chromosome I"/>
</dbReference>
<accession>A0A060R6V5</accession>
<dbReference type="EMBL" id="HG934468">
    <property type="protein sequence ID" value="CDN30856.1"/>
    <property type="molecule type" value="Genomic_DNA"/>
</dbReference>
<dbReference type="KEGG" id="rbc:BN938_0751"/>
<evidence type="ECO:0000313" key="2">
    <source>
        <dbReference type="Proteomes" id="UP000027616"/>
    </source>
</evidence>
<reference evidence="1 2" key="1">
    <citation type="journal article" date="2015" name="Genome Announc.">
        <title>Complete Genome Sequence of the Novel Leech Symbiont Mucinivorans hirudinis M3T.</title>
        <authorList>
            <person name="Nelson M.C."/>
            <person name="Bomar L."/>
            <person name="Graf J."/>
        </authorList>
    </citation>
    <scope>NUCLEOTIDE SEQUENCE [LARGE SCALE GENOMIC DNA]</scope>
    <source>
        <strain evidence="2">M3</strain>
    </source>
</reference>
<gene>
    <name evidence="1" type="ORF">BN938_0751</name>
</gene>
<evidence type="ECO:0000313" key="1">
    <source>
        <dbReference type="EMBL" id="CDN30856.1"/>
    </source>
</evidence>
<sequence>MLLPLREKYVCSFFIFLKIIAKVELIMGFSQKNGKFNKKSYC</sequence>